<protein>
    <recommendedName>
        <fullName evidence="3">Glycosyl hydrolase</fullName>
    </recommendedName>
</protein>
<name>A0A1E5SJK6_9FLAO</name>
<proteinExistence type="predicted"/>
<dbReference type="SUPFAM" id="SSF110296">
    <property type="entry name" value="Oligoxyloglucan reducing end-specific cellobiohydrolase"/>
    <property type="match status" value="1"/>
</dbReference>
<dbReference type="OrthoDB" id="9757809at2"/>
<dbReference type="InterPro" id="IPR015943">
    <property type="entry name" value="WD40/YVTN_repeat-like_dom_sf"/>
</dbReference>
<evidence type="ECO:0008006" key="3">
    <source>
        <dbReference type="Google" id="ProtNLM"/>
    </source>
</evidence>
<sequence>MLETGVPNRKLLCSGEHGLWQTTDTTGFPNVDDLTVAVQQIEGQVHHGGAKSIASVAIHPNDPNTIFTLQFRQNHRGYLRKTTDGGVTWNNFAFAFDGDYSGTNESLDHIFQYNLLINPKKPERMYFCTMANPIAEVNSAFRITTLPEDLGVKRSFDGGLTWQTSNSGMPADMSVRRITFNPKKPWQMYPALNESKNGAPGGLYFSDNSGQFWNKVIIPSEIKAVNNVFVDKATEDIFISCGRFTSGNVNEGGVWKNSDAGVTWIKIFDMPYVWQSETSPLNPNLITVNVALQNAKNNNSVTLFNPSAYVSFDVAVLG</sequence>
<dbReference type="RefSeq" id="WP_069831980.1">
    <property type="nucleotide sequence ID" value="NZ_MDJD01000054.1"/>
</dbReference>
<evidence type="ECO:0000313" key="2">
    <source>
        <dbReference type="Proteomes" id="UP000095713"/>
    </source>
</evidence>
<dbReference type="STRING" id="1849968.A8C32_09055"/>
<dbReference type="Gene3D" id="2.130.10.10">
    <property type="entry name" value="YVTN repeat-like/Quinoprotein amine dehydrogenase"/>
    <property type="match status" value="2"/>
</dbReference>
<dbReference type="AlphaFoldDB" id="A0A1E5SJK6"/>
<reference evidence="1 2" key="1">
    <citation type="submission" date="2016-05" db="EMBL/GenBank/DDBJ databases">
        <title>Draft Genome Sequence of Algibacter sp. Strain SK-16 Isolated from the Surface Water of Aburatsubo Inlet.</title>
        <authorList>
            <person name="Wong S.-K."/>
            <person name="Yoshizawa S."/>
            <person name="Nakajima Y."/>
            <person name="Ogura Y."/>
            <person name="Tetsuya H."/>
            <person name="Hamasaki K."/>
        </authorList>
    </citation>
    <scope>NUCLEOTIDE SEQUENCE [LARGE SCALE GENOMIC DNA]</scope>
    <source>
        <strain evidence="1 2">SK-16</strain>
    </source>
</reference>
<keyword evidence="2" id="KW-1185">Reference proteome</keyword>
<evidence type="ECO:0000313" key="1">
    <source>
        <dbReference type="EMBL" id="OEJ99304.1"/>
    </source>
</evidence>
<accession>A0A1E5SJK6</accession>
<dbReference type="EMBL" id="MDJD01000054">
    <property type="protein sequence ID" value="OEJ99304.1"/>
    <property type="molecule type" value="Genomic_DNA"/>
</dbReference>
<comment type="caution">
    <text evidence="1">The sequence shown here is derived from an EMBL/GenBank/DDBJ whole genome shotgun (WGS) entry which is preliminary data.</text>
</comment>
<organism evidence="1 2">
    <name type="scientific">Flavivirga aquatica</name>
    <dbReference type="NCBI Taxonomy" id="1849968"/>
    <lineage>
        <taxon>Bacteria</taxon>
        <taxon>Pseudomonadati</taxon>
        <taxon>Bacteroidota</taxon>
        <taxon>Flavobacteriia</taxon>
        <taxon>Flavobacteriales</taxon>
        <taxon>Flavobacteriaceae</taxon>
        <taxon>Flavivirga</taxon>
    </lineage>
</organism>
<dbReference type="Proteomes" id="UP000095713">
    <property type="component" value="Unassembled WGS sequence"/>
</dbReference>
<gene>
    <name evidence="1" type="ORF">A8C32_09055</name>
</gene>